<evidence type="ECO:0000313" key="1">
    <source>
        <dbReference type="EMBL" id="CAG8512680.1"/>
    </source>
</evidence>
<proteinExistence type="predicted"/>
<dbReference type="EMBL" id="CAJVPU010003081">
    <property type="protein sequence ID" value="CAG8512680.1"/>
    <property type="molecule type" value="Genomic_DNA"/>
</dbReference>
<dbReference type="Proteomes" id="UP000789702">
    <property type="component" value="Unassembled WGS sequence"/>
</dbReference>
<accession>A0ACA9L962</accession>
<name>A0ACA9L962_9GLOM</name>
<organism evidence="1 2">
    <name type="scientific">Dentiscutata heterogama</name>
    <dbReference type="NCBI Taxonomy" id="1316150"/>
    <lineage>
        <taxon>Eukaryota</taxon>
        <taxon>Fungi</taxon>
        <taxon>Fungi incertae sedis</taxon>
        <taxon>Mucoromycota</taxon>
        <taxon>Glomeromycotina</taxon>
        <taxon>Glomeromycetes</taxon>
        <taxon>Diversisporales</taxon>
        <taxon>Gigasporaceae</taxon>
        <taxon>Dentiscutata</taxon>
    </lineage>
</organism>
<protein>
    <submittedName>
        <fullName evidence="1">11073_t:CDS:1</fullName>
    </submittedName>
</protein>
<evidence type="ECO:0000313" key="2">
    <source>
        <dbReference type="Proteomes" id="UP000789702"/>
    </source>
</evidence>
<comment type="caution">
    <text evidence="1">The sequence shown here is derived from an EMBL/GenBank/DDBJ whole genome shotgun (WGS) entry which is preliminary data.</text>
</comment>
<keyword evidence="2" id="KW-1185">Reference proteome</keyword>
<sequence>ESIVINYNLSEYGTIDNTVQYDDGTILICSSKLGEININLIYPNGSKFSVNYEKVINFKNASSWRYFECYPLATNYIFLLYYNRSDQRIDTTIRGTIINVNDEPTTNNGIANPISNGSFKPPLEGFGFRSQEIFAKIDGQHAIVYTIANTTDQPFDITTNYNYPRFSVYVHFVKDSMDQQSEQLLLYRYYGSSTLSVVLTDCQANLTH</sequence>
<reference evidence="1" key="1">
    <citation type="submission" date="2021-06" db="EMBL/GenBank/DDBJ databases">
        <authorList>
            <person name="Kallberg Y."/>
            <person name="Tangrot J."/>
            <person name="Rosling A."/>
        </authorList>
    </citation>
    <scope>NUCLEOTIDE SEQUENCE</scope>
    <source>
        <strain evidence="1">IL203A</strain>
    </source>
</reference>
<feature type="non-terminal residue" evidence="1">
    <location>
        <position position="1"/>
    </location>
</feature>
<gene>
    <name evidence="1" type="ORF">DHETER_LOCUS3536</name>
</gene>